<name>A0A0G4IH42_PLABS</name>
<dbReference type="GO" id="GO:0005509">
    <property type="term" value="F:calcium ion binding"/>
    <property type="evidence" value="ECO:0007669"/>
    <property type="project" value="InterPro"/>
</dbReference>
<evidence type="ECO:0000256" key="3">
    <source>
        <dbReference type="SAM" id="MobiDB-lite"/>
    </source>
</evidence>
<organism evidence="5 7">
    <name type="scientific">Plasmodiophora brassicae</name>
    <name type="common">Clubroot disease agent</name>
    <dbReference type="NCBI Taxonomy" id="37360"/>
    <lineage>
        <taxon>Eukaryota</taxon>
        <taxon>Sar</taxon>
        <taxon>Rhizaria</taxon>
        <taxon>Endomyxa</taxon>
        <taxon>Phytomyxea</taxon>
        <taxon>Plasmodiophorida</taxon>
        <taxon>Plasmodiophoridae</taxon>
        <taxon>Plasmodiophora</taxon>
    </lineage>
</organism>
<dbReference type="STRING" id="37360.A0A0G4IH42"/>
<keyword evidence="7" id="KW-1185">Reference proteome</keyword>
<accession>A0A0G4IH42</accession>
<dbReference type="AlphaFoldDB" id="A0A0G4IH42"/>
<reference evidence="5 7" key="1">
    <citation type="submission" date="2015-02" db="EMBL/GenBank/DDBJ databases">
        <authorList>
            <person name="Chooi Y.-H."/>
        </authorList>
    </citation>
    <scope>NUCLEOTIDE SEQUENCE [LARGE SCALE GENOMIC DNA]</scope>
    <source>
        <strain evidence="5">E3</strain>
    </source>
</reference>
<dbReference type="InterPro" id="IPR002048">
    <property type="entry name" value="EF_hand_dom"/>
</dbReference>
<geneLocation type="mitochondrion" evidence="6"/>
<dbReference type="EMBL" id="OVEO01000006">
    <property type="protein sequence ID" value="SPQ96745.1"/>
    <property type="molecule type" value="Genomic_DNA"/>
</dbReference>
<evidence type="ECO:0000313" key="7">
    <source>
        <dbReference type="Proteomes" id="UP000039324"/>
    </source>
</evidence>
<dbReference type="Proteomes" id="UP000039324">
    <property type="component" value="Unassembled WGS sequence"/>
</dbReference>
<evidence type="ECO:0000256" key="2">
    <source>
        <dbReference type="ARBA" id="ARBA00022837"/>
    </source>
</evidence>
<dbReference type="InterPro" id="IPR041534">
    <property type="entry name" value="EF-hand_13"/>
</dbReference>
<dbReference type="SUPFAM" id="SSF47473">
    <property type="entry name" value="EF-hand"/>
    <property type="match status" value="2"/>
</dbReference>
<dbReference type="GO" id="GO:0000159">
    <property type="term" value="C:protein phosphatase type 2A complex"/>
    <property type="evidence" value="ECO:0007669"/>
    <property type="project" value="TreeGrafter"/>
</dbReference>
<dbReference type="Gene3D" id="1.10.238.220">
    <property type="match status" value="1"/>
</dbReference>
<dbReference type="Gene3D" id="1.10.238.230">
    <property type="match status" value="1"/>
</dbReference>
<evidence type="ECO:0000259" key="4">
    <source>
        <dbReference type="PROSITE" id="PS50222"/>
    </source>
</evidence>
<dbReference type="CDD" id="cd21504">
    <property type="entry name" value="PPP2R3A_B-like"/>
    <property type="match status" value="1"/>
</dbReference>
<evidence type="ECO:0000313" key="5">
    <source>
        <dbReference type="EMBL" id="CEO94397.1"/>
    </source>
</evidence>
<dbReference type="OMA" id="TEWDRYC"/>
<keyword evidence="1" id="KW-0479">Metal-binding</keyword>
<proteinExistence type="predicted"/>
<protein>
    <recommendedName>
        <fullName evidence="4">EF-hand domain-containing protein</fullName>
    </recommendedName>
</protein>
<dbReference type="Gene3D" id="1.10.238.10">
    <property type="entry name" value="EF-hand"/>
    <property type="match status" value="1"/>
</dbReference>
<keyword evidence="6" id="KW-0496">Mitochondrion</keyword>
<dbReference type="PROSITE" id="PS50222">
    <property type="entry name" value="EF_HAND_2"/>
    <property type="match status" value="1"/>
</dbReference>
<dbReference type="Proteomes" id="UP000290189">
    <property type="component" value="Unassembled WGS sequence"/>
</dbReference>
<keyword evidence="2" id="KW-0106">Calcium</keyword>
<dbReference type="InterPro" id="IPR018247">
    <property type="entry name" value="EF_Hand_1_Ca_BS"/>
</dbReference>
<dbReference type="GO" id="GO:0019888">
    <property type="term" value="F:protein phosphatase regulator activity"/>
    <property type="evidence" value="ECO:0007669"/>
    <property type="project" value="TreeGrafter"/>
</dbReference>
<dbReference type="PANTHER" id="PTHR14095">
    <property type="entry name" value="PHOSPHATASE 2A REGULATORY SUBUNIT-RELATED"/>
    <property type="match status" value="1"/>
</dbReference>
<dbReference type="PROSITE" id="PS00018">
    <property type="entry name" value="EF_HAND_1"/>
    <property type="match status" value="1"/>
</dbReference>
<evidence type="ECO:0000313" key="6">
    <source>
        <dbReference type="EMBL" id="SPQ96745.1"/>
    </source>
</evidence>
<dbReference type="Pfam" id="PF17958">
    <property type="entry name" value="EF-hand_13"/>
    <property type="match status" value="1"/>
</dbReference>
<dbReference type="InterPro" id="IPR011992">
    <property type="entry name" value="EF-hand-dom_pair"/>
</dbReference>
<feature type="region of interest" description="Disordered" evidence="3">
    <location>
        <begin position="29"/>
        <end position="50"/>
    </location>
</feature>
<gene>
    <name evidence="5" type="ORF">PBRA_000182</name>
    <name evidence="6" type="ORF">PLBR_LOCUS3960</name>
</gene>
<dbReference type="FunFam" id="1.10.238.10:FF:000025">
    <property type="entry name" value="serine/threonine-protein phosphatase 2A regulatory subunit B'' subunit alpha"/>
    <property type="match status" value="1"/>
</dbReference>
<evidence type="ECO:0000313" key="8">
    <source>
        <dbReference type="Proteomes" id="UP000290189"/>
    </source>
</evidence>
<reference evidence="6 8" key="2">
    <citation type="submission" date="2018-03" db="EMBL/GenBank/DDBJ databases">
        <authorList>
            <person name="Fogelqvist J."/>
        </authorList>
    </citation>
    <scope>NUCLEOTIDE SEQUENCE [LARGE SCALE GENOMIC DNA]</scope>
</reference>
<dbReference type="FunFam" id="1.10.238.220:FF:000003">
    <property type="entry name" value="Phosphoprotein phosphatase 2A regulatory subunit"/>
    <property type="match status" value="1"/>
</dbReference>
<evidence type="ECO:0000256" key="1">
    <source>
        <dbReference type="ARBA" id="ARBA00022723"/>
    </source>
</evidence>
<dbReference type="OrthoDB" id="5586at2759"/>
<feature type="domain" description="EF-hand" evidence="4">
    <location>
        <begin position="336"/>
        <end position="371"/>
    </location>
</feature>
<dbReference type="PANTHER" id="PTHR14095:SF0">
    <property type="entry name" value="MIP22305P"/>
    <property type="match status" value="1"/>
</dbReference>
<sequence length="503" mass="57468">MHDVQGAATRYTFLQWLSLPETHQMVDRALTSSQAPSSPRPPHSPLSRSIGQRGLVGLLPASPGPTSIKQFYFPGGQPLSPATKYREENNISTLFLGPACNPAISLQDFQRVTTDIAQIPSYCNLALFNAVRNDDTTVTMQHFKRFWESRLQTCDRVTRLFRVLQAASRSGDSYLERSCFEPVVREVVHRHPGLRFLAGSEQFQDKYIQTVIARLFYSVNRSGNGRMTLLELRNSDCLATLDLLDHEDDINQVTAYFSYEHFYVIYCKFWELDSDHDYLLSRDDMARYGNYALTPIVINRIFEVALKYPQTMPGSAERFMGYDDFIWFLLSEEDKTTQTALDYWFRVCDIDADGLLTVFEIEAFYKAQSLRIQQVSQEHISLDDFVCQIMDIVSPEVIGQIRRRDLKRCKLVTVFFNMLMNLEKFIQYESRDPNHIEQCRSTPGMSDWDRFAIIEYQAYSEGDSETVASSTAGDDDPLVNVLYAVGGVANHSADLTLGGSTRE</sequence>
<dbReference type="EMBL" id="CDSF01000001">
    <property type="protein sequence ID" value="CEO94397.1"/>
    <property type="molecule type" value="Genomic_DNA"/>
</dbReference>